<dbReference type="PANTHER" id="PTHR47628:SF1">
    <property type="entry name" value="ALIPHATIC AMIDASE EXPRESSION-REGULATING PROTEIN"/>
    <property type="match status" value="1"/>
</dbReference>
<organism evidence="4 5">
    <name type="scientific">Tsukamurella soli</name>
    <dbReference type="NCBI Taxonomy" id="644556"/>
    <lineage>
        <taxon>Bacteria</taxon>
        <taxon>Bacillati</taxon>
        <taxon>Actinomycetota</taxon>
        <taxon>Actinomycetes</taxon>
        <taxon>Mycobacteriales</taxon>
        <taxon>Tsukamurellaceae</taxon>
        <taxon>Tsukamurella</taxon>
    </lineage>
</organism>
<dbReference type="EMBL" id="BAABFR010000001">
    <property type="protein sequence ID" value="GAA4382912.1"/>
    <property type="molecule type" value="Genomic_DNA"/>
</dbReference>
<evidence type="ECO:0000259" key="3">
    <source>
        <dbReference type="Pfam" id="PF13458"/>
    </source>
</evidence>
<accession>A0ABP8J0S5</accession>
<name>A0ABP8J0S5_9ACTN</name>
<proteinExistence type="inferred from homology"/>
<dbReference type="CDD" id="cd06358">
    <property type="entry name" value="PBP1_NHase"/>
    <property type="match status" value="1"/>
</dbReference>
<evidence type="ECO:0000256" key="2">
    <source>
        <dbReference type="ARBA" id="ARBA00022729"/>
    </source>
</evidence>
<evidence type="ECO:0000313" key="4">
    <source>
        <dbReference type="EMBL" id="GAA4382912.1"/>
    </source>
</evidence>
<keyword evidence="2" id="KW-0732">Signal</keyword>
<protein>
    <submittedName>
        <fullName evidence="4">Substrate-binding domain-containing protein</fullName>
    </submittedName>
</protein>
<dbReference type="SUPFAM" id="SSF53822">
    <property type="entry name" value="Periplasmic binding protein-like I"/>
    <property type="match status" value="1"/>
</dbReference>
<dbReference type="Pfam" id="PF13458">
    <property type="entry name" value="Peripla_BP_6"/>
    <property type="match status" value="1"/>
</dbReference>
<sequence>MSGFTVGLLYPMQGPAGLFGPSCLSCSILAADDINRRGGMFGREVVLRPIDAAAGVERVVREVEGLIARREIDAVVGWHTSDVRSALSARLGLRVPYVYTALYEGGESTAGVFLTGETPDAQIRPALRWLRHERGITDWYIVGSDYLWARGSARASVGFVTSLGGRVVRVRFVPLGTADFDAVIEDIGRSGAQGVLMLLLGQDAVVFNRAFAAAGLTARTTRFAPLMDEHMLMASGADATTDLYAAAGFFGSVVTPETMEFGSRYFGRFGRAACPPTSMGESCFEGMLLLEALLCTAGSAELVDVLRRAPQVRYEGARGSMTLRGSHTRQAVYLARADGCDFDVIDRL</sequence>
<dbReference type="PANTHER" id="PTHR47628">
    <property type="match status" value="1"/>
</dbReference>
<dbReference type="RefSeq" id="WP_344989419.1">
    <property type="nucleotide sequence ID" value="NZ_BAABFR010000001.1"/>
</dbReference>
<comment type="caution">
    <text evidence="4">The sequence shown here is derived from an EMBL/GenBank/DDBJ whole genome shotgun (WGS) entry which is preliminary data.</text>
</comment>
<dbReference type="Gene3D" id="3.40.50.2300">
    <property type="match status" value="2"/>
</dbReference>
<feature type="domain" description="Leucine-binding protein" evidence="3">
    <location>
        <begin position="5"/>
        <end position="338"/>
    </location>
</feature>
<comment type="similarity">
    <text evidence="1">Belongs to the leucine-binding protein family.</text>
</comment>
<gene>
    <name evidence="4" type="ORF">GCM10023147_01300</name>
</gene>
<evidence type="ECO:0000313" key="5">
    <source>
        <dbReference type="Proteomes" id="UP001500635"/>
    </source>
</evidence>
<dbReference type="InterPro" id="IPR028081">
    <property type="entry name" value="Leu-bd"/>
</dbReference>
<dbReference type="InterPro" id="IPR028082">
    <property type="entry name" value="Peripla_BP_I"/>
</dbReference>
<reference evidence="5" key="1">
    <citation type="journal article" date="2019" name="Int. J. Syst. Evol. Microbiol.">
        <title>The Global Catalogue of Microorganisms (GCM) 10K type strain sequencing project: providing services to taxonomists for standard genome sequencing and annotation.</title>
        <authorList>
            <consortium name="The Broad Institute Genomics Platform"/>
            <consortium name="The Broad Institute Genome Sequencing Center for Infectious Disease"/>
            <person name="Wu L."/>
            <person name="Ma J."/>
        </authorList>
    </citation>
    <scope>NUCLEOTIDE SEQUENCE [LARGE SCALE GENOMIC DNA]</scope>
    <source>
        <strain evidence="5">JCM 17688</strain>
    </source>
</reference>
<dbReference type="Proteomes" id="UP001500635">
    <property type="component" value="Unassembled WGS sequence"/>
</dbReference>
<keyword evidence="5" id="KW-1185">Reference proteome</keyword>
<evidence type="ECO:0000256" key="1">
    <source>
        <dbReference type="ARBA" id="ARBA00010062"/>
    </source>
</evidence>